<dbReference type="RefSeq" id="WP_123278188.1">
    <property type="nucleotide sequence ID" value="NZ_JALRGU010000113.1"/>
</dbReference>
<proteinExistence type="predicted"/>
<keyword evidence="3" id="KW-1185">Reference proteome</keyword>
<dbReference type="GeneID" id="301712227"/>
<gene>
    <name evidence="2" type="ORF">EGI15_06050</name>
</gene>
<evidence type="ECO:0000313" key="2">
    <source>
        <dbReference type="EMBL" id="ROH95410.1"/>
    </source>
</evidence>
<keyword evidence="1" id="KW-0812">Transmembrane</keyword>
<accession>A0ABX9XAU1</accession>
<evidence type="ECO:0000313" key="3">
    <source>
        <dbReference type="Proteomes" id="UP000281899"/>
    </source>
</evidence>
<dbReference type="Proteomes" id="UP000281899">
    <property type="component" value="Unassembled WGS sequence"/>
</dbReference>
<keyword evidence="1" id="KW-1133">Transmembrane helix</keyword>
<dbReference type="EMBL" id="RJTW01000003">
    <property type="protein sequence ID" value="ROH95410.1"/>
    <property type="molecule type" value="Genomic_DNA"/>
</dbReference>
<keyword evidence="1" id="KW-0472">Membrane</keyword>
<comment type="caution">
    <text evidence="2">The sequence shown here is derived from an EMBL/GenBank/DDBJ whole genome shotgun (WGS) entry which is preliminary data.</text>
</comment>
<sequence length="115" mass="13554">MNRNKSFVILLVIIAIVFLYKRIFSSKNEGSFIDEIREKDIKSIVRKKYMNHHNHNIPFLVYGHQDSIVVYRDWWDKVVVGDSIIKPKGSLEVIIKNSDKIEKLDYENQFGLEGQ</sequence>
<protein>
    <submittedName>
        <fullName evidence="2">Uncharacterized protein</fullName>
    </submittedName>
</protein>
<evidence type="ECO:0000256" key="1">
    <source>
        <dbReference type="SAM" id="Phobius"/>
    </source>
</evidence>
<name>A0ABX9XAU1_9FLAO</name>
<organism evidence="2 3">
    <name type="scientific">Chryseobacterium cucumeris</name>
    <dbReference type="NCBI Taxonomy" id="1813611"/>
    <lineage>
        <taxon>Bacteria</taxon>
        <taxon>Pseudomonadati</taxon>
        <taxon>Bacteroidota</taxon>
        <taxon>Flavobacteriia</taxon>
        <taxon>Flavobacteriales</taxon>
        <taxon>Weeksellaceae</taxon>
        <taxon>Chryseobacterium group</taxon>
        <taxon>Chryseobacterium</taxon>
    </lineage>
</organism>
<feature type="transmembrane region" description="Helical" evidence="1">
    <location>
        <begin position="6"/>
        <end position="24"/>
    </location>
</feature>
<reference evidence="2 3" key="1">
    <citation type="submission" date="2018-11" db="EMBL/GenBank/DDBJ databases">
        <title>Proposal to divide the Flavobacteriaceae and reorganize its genera based on Amino Acid Identity values calculated from whole genome sequences.</title>
        <authorList>
            <person name="Nicholson A.C."/>
            <person name="Gulvik C.A."/>
            <person name="Whitney A.M."/>
            <person name="Humrighouse B.W."/>
            <person name="Bell M."/>
            <person name="Holmes B."/>
            <person name="Steigerwalt A."/>
            <person name="Villarma A."/>
            <person name="Sheth M."/>
            <person name="Batra D."/>
            <person name="Pryor J."/>
            <person name="Bernardet J.-F."/>
            <person name="Hugo C."/>
            <person name="Kampfer P."/>
            <person name="Newman J."/>
            <person name="Mcquiston J.R."/>
        </authorList>
    </citation>
    <scope>NUCLEOTIDE SEQUENCE [LARGE SCALE GENOMIC DNA]</scope>
    <source>
        <strain evidence="2 3">G0235</strain>
    </source>
</reference>